<feature type="transmembrane region" description="Helical" evidence="6">
    <location>
        <begin position="289"/>
        <end position="308"/>
    </location>
</feature>
<dbReference type="Gene3D" id="1.20.1250.20">
    <property type="entry name" value="MFS general substrate transporter like domains"/>
    <property type="match status" value="1"/>
</dbReference>
<feature type="transmembrane region" description="Helical" evidence="6">
    <location>
        <begin position="12"/>
        <end position="32"/>
    </location>
</feature>
<dbReference type="EMBL" id="BMUB01000042">
    <property type="protein sequence ID" value="GGV07000.1"/>
    <property type="molecule type" value="Genomic_DNA"/>
</dbReference>
<evidence type="ECO:0000313" key="7">
    <source>
        <dbReference type="EMBL" id="GGV07000.1"/>
    </source>
</evidence>
<keyword evidence="4 6" id="KW-1133">Transmembrane helix</keyword>
<evidence type="ECO:0000256" key="1">
    <source>
        <dbReference type="ARBA" id="ARBA00004651"/>
    </source>
</evidence>
<organism evidence="7 8">
    <name type="scientific">Kitasatospora aureofaciens</name>
    <name type="common">Streptomyces aureofaciens</name>
    <dbReference type="NCBI Taxonomy" id="1894"/>
    <lineage>
        <taxon>Bacteria</taxon>
        <taxon>Bacillati</taxon>
        <taxon>Actinomycetota</taxon>
        <taxon>Actinomycetes</taxon>
        <taxon>Kitasatosporales</taxon>
        <taxon>Streptomycetaceae</taxon>
        <taxon>Kitasatospora</taxon>
    </lineage>
</organism>
<keyword evidence="3 6" id="KW-0812">Transmembrane</keyword>
<feature type="transmembrane region" description="Helical" evidence="6">
    <location>
        <begin position="85"/>
        <end position="110"/>
    </location>
</feature>
<evidence type="ECO:0000313" key="8">
    <source>
        <dbReference type="Proteomes" id="UP000610124"/>
    </source>
</evidence>
<feature type="transmembrane region" description="Helical" evidence="6">
    <location>
        <begin position="150"/>
        <end position="168"/>
    </location>
</feature>
<accession>A0A8H9I273</accession>
<sequence length="387" mass="39356">MLGERDFTRFFVGYTTSLVGSSMAPVAVAFAVLDGGGGGTDLGWVMAARILPVVLVLLAGGVSADRFGSRRLMLGSDLLRGLVQALFAGLLAVGRAPVWAMVALVAVWGIGMRRKELVADANTLLGLSRSLSAVVGPAAAGLVTAARGPAAVLVFDAVTYGVGAFALARLRLPERAAADGGESVLRELRAGWSEFASRPWLWITTAQTGLFNLLVWAPFLVLGPLTAQRDLGGARAWGLVMGLYGAGAVSGGLLMLGRVPARPLAVAPVAALGWALPSGALAAGASLAWVGAGALVAGIGSAVCGTLYSTTTQRWVPVELLGRLTSFGVLGSFALGPLGLAAAGPLAGRFGTGAVLLVGSVWQLVSGAVVLGLPAVRNRRWEDGPEN</sequence>
<dbReference type="KEGG" id="kau:B6264_26975"/>
<dbReference type="CDD" id="cd06173">
    <property type="entry name" value="MFS_MefA_like"/>
    <property type="match status" value="1"/>
</dbReference>
<proteinExistence type="predicted"/>
<comment type="caution">
    <text evidence="7">The sequence shown here is derived from an EMBL/GenBank/DDBJ whole genome shotgun (WGS) entry which is preliminary data.</text>
</comment>
<dbReference type="SUPFAM" id="SSF103473">
    <property type="entry name" value="MFS general substrate transporter"/>
    <property type="match status" value="1"/>
</dbReference>
<evidence type="ECO:0000256" key="2">
    <source>
        <dbReference type="ARBA" id="ARBA00022475"/>
    </source>
</evidence>
<dbReference type="InterPro" id="IPR036259">
    <property type="entry name" value="MFS_trans_sf"/>
</dbReference>
<feature type="transmembrane region" description="Helical" evidence="6">
    <location>
        <begin position="200"/>
        <end position="222"/>
    </location>
</feature>
<feature type="transmembrane region" description="Helical" evidence="6">
    <location>
        <begin position="320"/>
        <end position="344"/>
    </location>
</feature>
<evidence type="ECO:0000256" key="3">
    <source>
        <dbReference type="ARBA" id="ARBA00022692"/>
    </source>
</evidence>
<keyword evidence="2" id="KW-1003">Cell membrane</keyword>
<evidence type="ECO:0000256" key="4">
    <source>
        <dbReference type="ARBA" id="ARBA00022989"/>
    </source>
</evidence>
<dbReference type="AlphaFoldDB" id="A0A8H9I273"/>
<feature type="transmembrane region" description="Helical" evidence="6">
    <location>
        <begin position="44"/>
        <end position="64"/>
    </location>
</feature>
<name>A0A8H9I273_KITAU</name>
<dbReference type="PANTHER" id="PTHR23513">
    <property type="entry name" value="INTEGRAL MEMBRANE EFFLUX PROTEIN-RELATED"/>
    <property type="match status" value="1"/>
</dbReference>
<dbReference type="GO" id="GO:0022857">
    <property type="term" value="F:transmembrane transporter activity"/>
    <property type="evidence" value="ECO:0007669"/>
    <property type="project" value="InterPro"/>
</dbReference>
<reference evidence="7 8" key="1">
    <citation type="journal article" date="2014" name="Int. J. Syst. Evol. Microbiol.">
        <title>Complete genome sequence of Corynebacterium casei LMG S-19264T (=DSM 44701T), isolated from a smear-ripened cheese.</title>
        <authorList>
            <consortium name="US DOE Joint Genome Institute (JGI-PGF)"/>
            <person name="Walter F."/>
            <person name="Albersmeier A."/>
            <person name="Kalinowski J."/>
            <person name="Ruckert C."/>
        </authorList>
    </citation>
    <scope>NUCLEOTIDE SEQUENCE [LARGE SCALE GENOMIC DNA]</scope>
    <source>
        <strain evidence="7 8">JCM 4434</strain>
    </source>
</reference>
<gene>
    <name evidence="7" type="ORF">GCM10010502_72650</name>
</gene>
<keyword evidence="5 6" id="KW-0472">Membrane</keyword>
<dbReference type="Proteomes" id="UP000610124">
    <property type="component" value="Unassembled WGS sequence"/>
</dbReference>
<dbReference type="Pfam" id="PF07690">
    <property type="entry name" value="MFS_1"/>
    <property type="match status" value="1"/>
</dbReference>
<feature type="transmembrane region" description="Helical" evidence="6">
    <location>
        <begin position="350"/>
        <end position="373"/>
    </location>
</feature>
<dbReference type="PANTHER" id="PTHR23513:SF11">
    <property type="entry name" value="STAPHYLOFERRIN A TRANSPORTER"/>
    <property type="match status" value="1"/>
</dbReference>
<feature type="transmembrane region" description="Helical" evidence="6">
    <location>
        <begin position="234"/>
        <end position="257"/>
    </location>
</feature>
<dbReference type="GO" id="GO:0005886">
    <property type="term" value="C:plasma membrane"/>
    <property type="evidence" value="ECO:0007669"/>
    <property type="project" value="UniProtKB-SubCell"/>
</dbReference>
<dbReference type="InterPro" id="IPR011701">
    <property type="entry name" value="MFS"/>
</dbReference>
<feature type="transmembrane region" description="Helical" evidence="6">
    <location>
        <begin position="264"/>
        <end position="283"/>
    </location>
</feature>
<protein>
    <submittedName>
        <fullName evidence="7">MFS transporter</fullName>
    </submittedName>
</protein>
<evidence type="ECO:0000256" key="5">
    <source>
        <dbReference type="ARBA" id="ARBA00023136"/>
    </source>
</evidence>
<comment type="subcellular location">
    <subcellularLocation>
        <location evidence="1">Cell membrane</location>
        <topology evidence="1">Multi-pass membrane protein</topology>
    </subcellularLocation>
</comment>
<evidence type="ECO:0000256" key="6">
    <source>
        <dbReference type="SAM" id="Phobius"/>
    </source>
</evidence>